<dbReference type="Gene3D" id="3.30.710.10">
    <property type="entry name" value="Potassium Channel Kv1.1, Chain A"/>
    <property type="match status" value="1"/>
</dbReference>
<dbReference type="OrthoDB" id="6678352at2759"/>
<evidence type="ECO:0000313" key="3">
    <source>
        <dbReference type="Proteomes" id="UP001152888"/>
    </source>
</evidence>
<name>A0A9P0MLD7_ACAOB</name>
<comment type="caution">
    <text evidence="2">The sequence shown here is derived from an EMBL/GenBank/DDBJ whole genome shotgun (WGS) entry which is preliminary data.</text>
</comment>
<dbReference type="PANTHER" id="PTHR24410">
    <property type="entry name" value="HL07962P-RELATED"/>
    <property type="match status" value="1"/>
</dbReference>
<sequence length="491" mass="54761">MLRIYVLIGHLQEKMNKVGNGRAKYCIQSEQHPQQTTWALCSFMERQNFVDVAICCGNNVLRAHKVVLAAHSPLFKEELEKNSSVEQVVITGCDSSVVRSLVEFMYCGQTIISEEHVKYLVAAARTLRMKTLENLTFDCPLPGGRNEFEYIRRSQAYMFTPKLDDMIVIPKPQFLSKKLKYPTHPFNPAPVSPSNLHKPKKAKRQFRIEAEHQACIKEAQASRLAIANLKKEIASAPQANTFIIEETCTETTVENFIPHSTVGFGAGQVFLPTDPKVTDNVIQLSIPNSSEELTADKIKDLLGNEANSNVEIMFKTSDGNFVTVTDEVLQNLQKDGLQYQVIDEEGKLGEVQELHLTKDKINTAEENTPLIPETFDLFGNAETDSADFTIEPCKLVDNAGALIDPKNVGILSLESKELKSPFKISSIVNESDSIENLPLNAYAEKEPDDCKVEIQMMHDKGNIPSTASTDQKEDSSLKFSPDIFFADVVGE</sequence>
<dbReference type="PANTHER" id="PTHR24410:SF23">
    <property type="entry name" value="BTB DOMAIN-CONTAINING PROTEIN-RELATED"/>
    <property type="match status" value="1"/>
</dbReference>
<evidence type="ECO:0000313" key="2">
    <source>
        <dbReference type="EMBL" id="CAH2015635.1"/>
    </source>
</evidence>
<dbReference type="InterPro" id="IPR000210">
    <property type="entry name" value="BTB/POZ_dom"/>
</dbReference>
<dbReference type="Pfam" id="PF00651">
    <property type="entry name" value="BTB"/>
    <property type="match status" value="1"/>
</dbReference>
<proteinExistence type="predicted"/>
<dbReference type="EMBL" id="CAKOFQ010008721">
    <property type="protein sequence ID" value="CAH2015635.1"/>
    <property type="molecule type" value="Genomic_DNA"/>
</dbReference>
<gene>
    <name evidence="2" type="ORF">ACAOBT_LOCUS34872</name>
</gene>
<protein>
    <recommendedName>
        <fullName evidence="1">BTB domain-containing protein</fullName>
    </recommendedName>
</protein>
<dbReference type="SMART" id="SM00225">
    <property type="entry name" value="BTB"/>
    <property type="match status" value="1"/>
</dbReference>
<dbReference type="Proteomes" id="UP001152888">
    <property type="component" value="Unassembled WGS sequence"/>
</dbReference>
<organism evidence="2 3">
    <name type="scientific">Acanthoscelides obtectus</name>
    <name type="common">Bean weevil</name>
    <name type="synonym">Bruchus obtectus</name>
    <dbReference type="NCBI Taxonomy" id="200917"/>
    <lineage>
        <taxon>Eukaryota</taxon>
        <taxon>Metazoa</taxon>
        <taxon>Ecdysozoa</taxon>
        <taxon>Arthropoda</taxon>
        <taxon>Hexapoda</taxon>
        <taxon>Insecta</taxon>
        <taxon>Pterygota</taxon>
        <taxon>Neoptera</taxon>
        <taxon>Endopterygota</taxon>
        <taxon>Coleoptera</taxon>
        <taxon>Polyphaga</taxon>
        <taxon>Cucujiformia</taxon>
        <taxon>Chrysomeloidea</taxon>
        <taxon>Chrysomelidae</taxon>
        <taxon>Bruchinae</taxon>
        <taxon>Bruchini</taxon>
        <taxon>Acanthoscelides</taxon>
    </lineage>
</organism>
<dbReference type="InterPro" id="IPR011333">
    <property type="entry name" value="SKP1/BTB/POZ_sf"/>
</dbReference>
<evidence type="ECO:0000259" key="1">
    <source>
        <dbReference type="PROSITE" id="PS50097"/>
    </source>
</evidence>
<dbReference type="PROSITE" id="PS50097">
    <property type="entry name" value="BTB"/>
    <property type="match status" value="1"/>
</dbReference>
<accession>A0A9P0MLD7</accession>
<dbReference type="SUPFAM" id="SSF54695">
    <property type="entry name" value="POZ domain"/>
    <property type="match status" value="1"/>
</dbReference>
<dbReference type="AlphaFoldDB" id="A0A9P0MLD7"/>
<dbReference type="CDD" id="cd18186">
    <property type="entry name" value="BTB_POZ_ZBTB_KLHL-like"/>
    <property type="match status" value="1"/>
</dbReference>
<keyword evidence="3" id="KW-1185">Reference proteome</keyword>
<dbReference type="InterPro" id="IPR051481">
    <property type="entry name" value="BTB-POZ/Galectin-3-binding"/>
</dbReference>
<reference evidence="2" key="1">
    <citation type="submission" date="2022-03" db="EMBL/GenBank/DDBJ databases">
        <authorList>
            <person name="Sayadi A."/>
        </authorList>
    </citation>
    <scope>NUCLEOTIDE SEQUENCE</scope>
</reference>
<feature type="domain" description="BTB" evidence="1">
    <location>
        <begin position="50"/>
        <end position="114"/>
    </location>
</feature>